<feature type="region of interest" description="Disordered" evidence="1">
    <location>
        <begin position="5522"/>
        <end position="5573"/>
    </location>
</feature>
<feature type="compositionally biased region" description="Low complexity" evidence="1">
    <location>
        <begin position="5534"/>
        <end position="5572"/>
    </location>
</feature>
<keyword evidence="2" id="KW-1133">Transmembrane helix</keyword>
<evidence type="ECO:0000313" key="4">
    <source>
        <dbReference type="EMBL" id="KAA0178502.1"/>
    </source>
</evidence>
<organism evidence="4 5">
    <name type="scientific">Cafeteria roenbergensis</name>
    <name type="common">Marine flagellate</name>
    <dbReference type="NCBI Taxonomy" id="33653"/>
    <lineage>
        <taxon>Eukaryota</taxon>
        <taxon>Sar</taxon>
        <taxon>Stramenopiles</taxon>
        <taxon>Bigyra</taxon>
        <taxon>Opalozoa</taxon>
        <taxon>Bicosoecida</taxon>
        <taxon>Cafeteriaceae</taxon>
        <taxon>Cafeteria</taxon>
    </lineage>
</organism>
<dbReference type="Pfam" id="PF02010">
    <property type="entry name" value="REJ"/>
    <property type="match status" value="1"/>
</dbReference>
<feature type="compositionally biased region" description="Low complexity" evidence="1">
    <location>
        <begin position="1"/>
        <end position="15"/>
    </location>
</feature>
<name>A0A5A8EM02_CAFRO</name>
<protein>
    <recommendedName>
        <fullName evidence="3">PKD/REJ-like domain-containing protein</fullName>
    </recommendedName>
</protein>
<keyword evidence="2" id="KW-0472">Membrane</keyword>
<proteinExistence type="predicted"/>
<evidence type="ECO:0000256" key="2">
    <source>
        <dbReference type="SAM" id="Phobius"/>
    </source>
</evidence>
<dbReference type="InterPro" id="IPR002859">
    <property type="entry name" value="PKD/REJ-like"/>
</dbReference>
<keyword evidence="2" id="KW-0812">Transmembrane</keyword>
<dbReference type="EMBL" id="VLTO01000001">
    <property type="protein sequence ID" value="KAA0178502.1"/>
    <property type="molecule type" value="Genomic_DNA"/>
</dbReference>
<dbReference type="Proteomes" id="UP000322899">
    <property type="component" value="Unassembled WGS sequence"/>
</dbReference>
<dbReference type="OrthoDB" id="238042at2759"/>
<evidence type="ECO:0000256" key="1">
    <source>
        <dbReference type="SAM" id="MobiDB-lite"/>
    </source>
</evidence>
<accession>A0A5A8EM02</accession>
<sequence length="5785" mass="575737">MTATPSTTSSAAPTPSSSPAPLPSPDVAFVVLPFSYKFPTPADSINYAPTDVVTAPTTGFNVGSLSAAGSVVVEGSDLRLLAREGTLPNIADLQANNDGTSIAEFSASSRVNRGSAPLAACLRILPTSFDGASVVFFNVSLSAAAHQRGLRVVSSWENVGTVFNQPTRGPAGNDRAALQQATQNAGPWQVVPVANPVTASQFDLATVNGLVCVAAVDDDVDSRAILKDSTGKPMGPQSSAALMDALTIAAAPCSAGSFSSAPCDSRFDALAASGFKRSVQVVVEEDDVAGVATFVYNSSVAPAAFLAAPAPAPTLHEDASGTTTIAVGVKLLSRPMEPVTVAVTSAIRTCRLVDGSPAASLRLCGEDNDCDGISDGSENTVNGVCSSGFADVVAVEPASFVVTPANWSMSVTEATQSVDQRPASPSDFLYAPDAIFFVTVRTDSIDNAGPFASPAGTIRTALGAAVLEAADMHYSPPVLASGPAQQQRGALAAGSAIATAWPTGFVADAVAVTVVDDDTTAVVVSSTSASSVAEGEAVTYTVVLTSQPRGAVVVAVDHTTVLAGSVDVSASDSVRVIVQPEQLTFQPSDWSTPQTVTARMVSNFVDEGAASLSIKVAHAVESSTMDRFYSLLQTGDSGAPADATFAVANDDVAGLVLSIGGVASGHDVTYGQAVPVILTISSQPLSQSLSVEVAAHTASDDVEGLGPARLLFTGAESELQAAFGSEGVTELSSLREGLDSVATAVIERDEWTQSVVVGFVAPAQAADGLRLTATVSALTGVDAQYDGIVRTMNVSLSQSVVSGAATGALLYTASGIVPSVEETTGSASTPVAEVLVNVAAIPSGCMSGALATTLADTEVSIFMADGHCRCDGVDRFDLPCSTGSSGFGHSMVFGSCGGCSSTASAAKEQCVAGKQLKLEEGGLVSSSAALSGNSAGAATLDLTAAVSGVGTIRVSAVDDTDAEGKIHMAGLSLIVVTGSSCGALGQAFTAGAVGSIAVRIADNDLAGLQTAVVSAAATEGGQGASYTVRLSAEPRSAVTVVPVASFTASGAPLPAGQLSLRNASGAAIASVTLDASNWNTGVTVTVVIGDDDIDMGASFGVTVAHVLESADPRFTGDALAQTDVAITVVDNDQAAVTMQLLDGASAPVTSLELTEDSATSTGFIRVALATVPSVPQASITVRLTASADIFVRTVSGATSVFPTISVTFIPGQRSIDVAIANPSNNVDEPDVPSVQVSLTLGGLGVVVRAPEYASLANVELSQTLSLVDDDTFAVLAAFGSAANIGATSGPGAAATFKLGSTVDDSPAYTSAFGAEVSEGASDATGVALLYVKLQAAPPAGQSVLVRPSSVNERLAVLTGADATAAGASQYGAAFFHEGNWNAPQVLAFAAVDDFVALRRGTSEFSSSDPAGTFEMVRVQLSVDPEFSTAESYIGAPAGTVAAIVKRNDDDRNAVVMLGLDGSPLPAADSESPVAASLTEGTFDSATEVLVALSSRPMGDQGVTVSLSALSPRVVAQPSTVTLTADNWQEGEFVRIEVVDDSLAQPAKDTVIVVAAASSGDGFEGYSEASTTVAVYDDDSAVPMIGGAMPGQVLSAPLQEGVSTTLSLSLGADFPATSPIFAVVSAASVDGGVDASVSPATSFLTFTASGSAGAKDIVVTTGDDQVAGDGAARICVFVFASDAAAYAASTEQQCFTAIVRDDSDVAGLDAIAVEGTFANATAAVAGNVLAGGMLTATETLPGLLSVRLTSMPRGVVSMSLAVRSATESVVGGDPVAIAESGIAVSPDSLTFTPDNWNLPVYVEVTSTSDGVVGAVRAAQIAASVAAPRDPEYDSLPELSASLRVSDIDGQESSAPVVRAVSGQAATLVNATSGMVTVVAAEGSSVVVGVRLAARPMVGVEVVLTASNTETDTVSHSLPAAGLVFGRDSWQTEQTFTVTVANDDVARDYVAAIVVTATARGVGSGANMDVSGLWATSQTAVDLAVENDDDAEIVISSLAAPAVSVPVGGSLSFSIVAGSKPTGDVTVALAKGADAGCAAVSISPATVTFTTTDGPAAAAKVVTVTPSGTTAATCGITALVTASAASEFAVGSAARLGSTAGPSTSATGITVSVISSGLTTSASTIRLTEGGAAGSYTVGLVSSDVGGSVALTATPSSGVGLASPYANLVLTGDATFALSSAALTRAVQFAAANDDRAFALRVVTVSHAFSPEGAAASTMEVTVLVEDFEDAPGVFVTAANSASSVVVDELASGATASLSVRLGSMPGAAVTVSLVEMMGAQEATGADAALSFSPASVVIQPADWNTAVSVTVSGAGSDAALGDRARTIAVRTTSTDDSYALDGVASTTPRAATTQLADGSIIRNVRSLPRIAATVRDTDVAAVLFAAAAPAPMPLKESAAASASAPGHSAVLGSVTLSAKPRGNVVIDVAGDASVTASPAKLTFTAANWNMPQNVSAVVKDDKFAQGTHTGRLSMSVNAQQTADRGFLASLTLPSPSIAVEDDDMPSVALVSATGSAQQIAEGASEPASFSVSIGSAPFVIGSAGSGAGSVTLQLEVSSGYCASVADGVLAGGEADAQAEFRLAADFTSACFDATDCASATGATTQCVTGLLPHPTIAVRSRDGLSSVPGSTISFSEADGVAGVSRVVTVSVADDSVAVGGVFAFRLRAVVDALQSNDAGYQALVTGSDAEAAFSATDNDVIGLVSRVANSEAAPGTPMMLAEAEFGESDAEGAFFVELSSQPRAAVLCSVAAPADQLTVFPDVLAFDERSWEDVMLIEVSAVDDEIAEARPHAANVTLACESADPAYDGLTAALRVSIMDNDEAGVSVEREEPISVGTGSAEQSVFIRAVDPASDVWTTEACIAVCQNSINACPRDVCNVFSYPKASAPFLVAVEGGATDAVAVSLTSEPVAPVTVRVPSVMQVITGTVVADACVAGPAGSGQSGVSQAQLESSGPHAVTGGDGTFIAELTFTAENWFEPQVVIVGARDDRLDEAGDEHRVSAQLVLVSEDVAYGSMATVPSLAVSIREDAFTAPPVLSSAKFDNELTSLTLTFDRDTNAGGSAGGAFACSELLSPMAASGSSASQCTNGILPVADIGPGSRTIGRCDKLTVSVREAGGGNRPLACQWSIVSVVNTATRQTSTAAAHAAGLKTVLDARNAGDSAVSCATIALANASAIADGYTVTLEVTVTNFNGGSATTQSAIVKQGIAAPSLVAPSSVSVLRSAEQFIDVRAFAPRCPGEAELSAEARAMRFFFFDASASPMATDVPSQLLGGGSLFTSFDASADAATQSGGRLVAPPGASARQFDTSPLPFIVVPGKALTPGLKYTVRVFAQLISNPAAVASADIEVAPQLDALRSSIAGGSFKQAPVDVALTLDASASSDPSALSGVAATFSWSCQPDSAANSAAGLAAVADCGPAGTTVGAATVGAVTLPALSLSAGYTYRFTVTYTKGSRSSVSTQTVQAVSGAGPEVLVQEPETIDFAGILGGQLSVVSAQDSVFLDAVVNSLDEGSLELQWTQEGGPPLPAGAFTDPDMADELFASSPLSSTLIVRGDTLLPSSTYEFCVTATDATGSRKACTSFMTAPEPAGGYVEVEAADASAATAFSPYVVMPAGDVVIIVEVETSFFTRGYAWTSLTVGAYTGTQAELLTSMQNLAGDGDYKQTLAGAGAVSSATGGASGASRRVLAQLTEGMSSPALRASSRRSLRAAGRVLETTQSVAASIRALLDRALQQGQSATLSSDLTSLAADVTRALDLASSQQQVSVMSPTDARVYLTRVNTTLSIFASTTSANAPAVTVLDAMARASARLVAAVPAAQADYRVALEALYRGYLWHLSDTATAKPVGALGFTSSFAARARASAVGAAKNILQLGNVTRVAGAVDRFGAAITSSIVGRLSVTGSARLASLSTGAIVDAAGSQAIGALVTGVDTAHPMFANASAWATADARFSGLPAAGTSSEAQDADAARRLSIAGQVTLPASAALPAVAGRASGLAFSSLLVDRLDRMVEPLGALVLASGSSAAVATAAISGGDANADTAANKTRFAAVYESDVPVACASLATMARGTASFTLAGSASATISSSVVSAQRTAALFVSNATAAAAGRLSSGAALSASTTAAVSAGSVTVAGAFASTSSAATRAGAATPFLAALGQPLGAASGSSTCRVESFLRTVRPGQAMSVALDTAAGLRLRSATNAASAAVVVAPAQPALLEGAQVAEADSAALSGVVAAAATSARVGLELTAQPRGAVTLTLASNTGNGLCVGSTSGLLEFSAALVGVDAAMAAAADAGQSLPAAVPEALRGKRAVDAAASVAGVAAAPPVTYWPQAYPCSTNADCGEGYVCDAGIGMSSTRFVNRATGSDVDAGSSIVVGGASGAAFTGSNGVGVAMTAAQDSVAELMLAPPTLSAAIEARLNAASATRAGLTAALRRVLGATVGAEIVDSIAVAAANPTLATASDEALKLAFSTPTNKTRISLAAKAVAARLSVGASSVALNAALKAAQDAPVASNSQSRRRIALVPVSVRAASADDLRYDATGRCAVASTDGKSCQRTLPKAGRGSWSFGMLAVDDDAIRVSITPTAGAEGAFNSSMARVNGIKEGTASLSFRVEVRNRVRMPRGTIRVQLAALPYVNDASASPLSCANAVADFGSEDTAASKTVTCTVVDDNVARGARVPARVTATISLPSITSAADHTAALTALVPPPLAADHAGVAPTYSAATPWVRTMTAFVEDNDASGLKLFAVTPTPATSQRTGLAAGITKEAALSTSTGSLSFSVGLLSRPSAPVTLRVRLTSGMAADSNAVSASAKAALSAVVNVTVQPAQFATGGVVRINAGTLTAGQTEAVFAATVEAVSTDAAYNGLVLAGPVLVSITDPAAAALQVTAQSTSVSEGFTATVATVRLSVSPGSATVVVRPAVLLPAWARNNSAAAALFIPTSPAPLSVATAELVFTSANWNVAQNVRITAANVDSPLPFPEQPFAVSLPITVSSTAGPFKANGTVYYANALPVSFSQSETAAITYTDVTARFAAGATGAEAGSALTIATGQPAPALTLTEDNSYSGAAFDRIASVFGAAVAQGIGAASFRVIEASVASKPAAAFTLRLGAASPATTLLSSGAAELFAKEAALPSDVTVAGTTGAAFRFKPTNFASAKPLFLVRAANRVDHAAADLSGSLRFSVDASSASDDLAFRNAATVGTVSVSVTDDDVAGVTVTRTGRTEAVGSSSAASANFSIVLDSQPQAPVTVGLVFTGLPAECASAACTSVAAIGSTSSSVVAADGSLAAVFSAASWSTASTVQVTLTPNGQALMADRGLTTFSARFVVSAAGDASYSALRTSTLATGVSTTALNVAALEAVSLTVTSVRDLERNGGRDGAIRVALPSGIAIGKIVAVDVDIDVTGTVGSVSRPAGGFGLRVAGGIAAEAGRPATSAAATAGKLYSVVAPVGDGSTRARYTLVMGGAAESVVLEVFAVDTSASVEDVVSGLRVNASVSATLTTSSRYSSAATAKATSVTNVAASLSVVAPSPSPTPSVTPTPSTTPSTTPSAIPTPSGTPTPSTTPTAFPSATPSPSTGAVVRKVSASLSFGSSLSASQLRANATLLGELRKGLAAAITARLSSASSGRMLQATGVEASSIEIRNVTQSGASTVKVDFAVLVGDSSAASSVSDPAAITSALNAAANDGSLAAQLTAQPGLSGVVTGGVVVSNVQVESSGAPSATPSPTGGKISQQDFTAAYVVAGVVGGLLAVGILFFAVRRCFFRPTRVTTNEPEATTSDDPAARVAVWS</sequence>
<feature type="transmembrane region" description="Helical" evidence="2">
    <location>
        <begin position="5733"/>
        <end position="5754"/>
    </location>
</feature>
<comment type="caution">
    <text evidence="4">The sequence shown here is derived from an EMBL/GenBank/DDBJ whole genome shotgun (WGS) entry which is preliminary data.</text>
</comment>
<reference evidence="4 5" key="1">
    <citation type="submission" date="2019-07" db="EMBL/GenBank/DDBJ databases">
        <title>Genomes of Cafeteria roenbergensis.</title>
        <authorList>
            <person name="Fischer M.G."/>
            <person name="Hackl T."/>
            <person name="Roman M."/>
        </authorList>
    </citation>
    <scope>NUCLEOTIDE SEQUENCE [LARGE SCALE GENOMIC DNA]</scope>
    <source>
        <strain evidence="4 5">E4-10P</strain>
    </source>
</reference>
<evidence type="ECO:0000259" key="3">
    <source>
        <dbReference type="Pfam" id="PF02010"/>
    </source>
</evidence>
<feature type="domain" description="PKD/REJ-like" evidence="3">
    <location>
        <begin position="3316"/>
        <end position="3602"/>
    </location>
</feature>
<gene>
    <name evidence="4" type="ORF">FNF27_00351</name>
</gene>
<evidence type="ECO:0000313" key="5">
    <source>
        <dbReference type="Proteomes" id="UP000322899"/>
    </source>
</evidence>
<feature type="region of interest" description="Disordered" evidence="1">
    <location>
        <begin position="1"/>
        <end position="22"/>
    </location>
</feature>